<comment type="function">
    <text evidence="3 4">Together with the chaperonin GroEL, plays an essential role in assisting protein folding. The GroEL-GroES system forms a nano-cage that allows encapsulation of the non-native substrate proteins and provides a physical environment optimized to promote and accelerate protein folding. GroES binds to the apical surface of the GroEL ring, thereby capping the opening of the GroEL channel.</text>
</comment>
<dbReference type="GO" id="GO:0046872">
    <property type="term" value="F:metal ion binding"/>
    <property type="evidence" value="ECO:0007669"/>
    <property type="project" value="TreeGrafter"/>
</dbReference>
<dbReference type="GO" id="GO:0051087">
    <property type="term" value="F:protein-folding chaperone binding"/>
    <property type="evidence" value="ECO:0007669"/>
    <property type="project" value="TreeGrafter"/>
</dbReference>
<comment type="subcellular location">
    <subcellularLocation>
        <location evidence="3">Cytoplasm</location>
    </subcellularLocation>
</comment>
<evidence type="ECO:0000313" key="5">
    <source>
        <dbReference type="EMBL" id="MDZ5761282.1"/>
    </source>
</evidence>
<dbReference type="SUPFAM" id="SSF50129">
    <property type="entry name" value="GroES-like"/>
    <property type="match status" value="1"/>
</dbReference>
<evidence type="ECO:0000256" key="3">
    <source>
        <dbReference type="HAMAP-Rule" id="MF_00580"/>
    </source>
</evidence>
<dbReference type="CDD" id="cd00320">
    <property type="entry name" value="cpn10"/>
    <property type="match status" value="1"/>
</dbReference>
<dbReference type="GO" id="GO:0005737">
    <property type="term" value="C:cytoplasm"/>
    <property type="evidence" value="ECO:0007669"/>
    <property type="project" value="UniProtKB-SubCell"/>
</dbReference>
<evidence type="ECO:0000256" key="2">
    <source>
        <dbReference type="ARBA" id="ARBA00023186"/>
    </source>
</evidence>
<protein>
    <recommendedName>
        <fullName evidence="3">Co-chaperonin GroES</fullName>
    </recommendedName>
    <alternativeName>
        <fullName evidence="3">10 kDa chaperonin</fullName>
    </alternativeName>
    <alternativeName>
        <fullName evidence="3">Chaperonin-10</fullName>
        <shortName evidence="3">Cpn10</shortName>
    </alternativeName>
</protein>
<gene>
    <name evidence="3" type="primary">groES</name>
    <name evidence="3" type="synonym">groS</name>
    <name evidence="5" type="ORF">Lyticum_00452</name>
</gene>
<accession>A0AAE5AGW1</accession>
<evidence type="ECO:0000256" key="4">
    <source>
        <dbReference type="RuleBase" id="RU000535"/>
    </source>
</evidence>
<evidence type="ECO:0000256" key="1">
    <source>
        <dbReference type="ARBA" id="ARBA00006975"/>
    </source>
</evidence>
<dbReference type="NCBIfam" id="NF001531">
    <property type="entry name" value="PRK00364.2-2"/>
    <property type="match status" value="1"/>
</dbReference>
<dbReference type="HAMAP" id="MF_00580">
    <property type="entry name" value="CH10"/>
    <property type="match status" value="1"/>
</dbReference>
<dbReference type="RefSeq" id="WP_322498711.1">
    <property type="nucleotide sequence ID" value="NZ_JARGYU010000002.1"/>
</dbReference>
<organism evidence="5 6">
    <name type="scientific">Lyticum sinuosum</name>
    <dbReference type="NCBI Taxonomy" id="1332059"/>
    <lineage>
        <taxon>Bacteria</taxon>
        <taxon>Pseudomonadati</taxon>
        <taxon>Pseudomonadota</taxon>
        <taxon>Alphaproteobacteria</taxon>
        <taxon>Rickettsiales</taxon>
        <taxon>Lyticum</taxon>
    </lineage>
</organism>
<dbReference type="AlphaFoldDB" id="A0AAE5AGW1"/>
<sequence>MTDKNKIMPMHDKIVVKKKDGEDKTPGGILLPESAKDKPIQGTVIAVGSGVRDKDGKVIPLDVKIGDQIIFAKWGGTEIKFDGEEYLIIKESDVLAKLV</sequence>
<dbReference type="Pfam" id="PF00166">
    <property type="entry name" value="Cpn10"/>
    <property type="match status" value="1"/>
</dbReference>
<dbReference type="InterPro" id="IPR020818">
    <property type="entry name" value="Chaperonin_GroES"/>
</dbReference>
<dbReference type="PRINTS" id="PR00297">
    <property type="entry name" value="CHAPERONIN10"/>
</dbReference>
<dbReference type="SMART" id="SM00883">
    <property type="entry name" value="Cpn10"/>
    <property type="match status" value="1"/>
</dbReference>
<dbReference type="GO" id="GO:0005524">
    <property type="term" value="F:ATP binding"/>
    <property type="evidence" value="ECO:0007669"/>
    <property type="project" value="InterPro"/>
</dbReference>
<dbReference type="Proteomes" id="UP001289135">
    <property type="component" value="Unassembled WGS sequence"/>
</dbReference>
<dbReference type="EMBL" id="JARGYU010000002">
    <property type="protein sequence ID" value="MDZ5761282.1"/>
    <property type="molecule type" value="Genomic_DNA"/>
</dbReference>
<reference evidence="5" key="1">
    <citation type="submission" date="2023-02" db="EMBL/GenBank/DDBJ databases">
        <title>Host association and intracellularity evolved multiple times independently in the Rickettsiales.</title>
        <authorList>
            <person name="Castelli M."/>
            <person name="Nardi T."/>
            <person name="Gammuto L."/>
            <person name="Bellinzona G."/>
            <person name="Sabaneyeva E."/>
            <person name="Potekhin A."/>
            <person name="Serra V."/>
            <person name="Petroni G."/>
            <person name="Sassera D."/>
        </authorList>
    </citation>
    <scope>NUCLEOTIDE SEQUENCE</scope>
    <source>
        <strain evidence="5">USBL-36I1</strain>
    </source>
</reference>
<proteinExistence type="inferred from homology"/>
<name>A0AAE5AGW1_9RICK</name>
<dbReference type="GO" id="GO:0044183">
    <property type="term" value="F:protein folding chaperone"/>
    <property type="evidence" value="ECO:0007669"/>
    <property type="project" value="InterPro"/>
</dbReference>
<dbReference type="GO" id="GO:0051082">
    <property type="term" value="F:unfolded protein binding"/>
    <property type="evidence" value="ECO:0007669"/>
    <property type="project" value="TreeGrafter"/>
</dbReference>
<dbReference type="InterPro" id="IPR011032">
    <property type="entry name" value="GroES-like_sf"/>
</dbReference>
<comment type="caution">
    <text evidence="5">The sequence shown here is derived from an EMBL/GenBank/DDBJ whole genome shotgun (WGS) entry which is preliminary data.</text>
</comment>
<dbReference type="Gene3D" id="2.30.33.40">
    <property type="entry name" value="GroES chaperonin"/>
    <property type="match status" value="1"/>
</dbReference>
<comment type="similarity">
    <text evidence="1 3 4">Belongs to the GroES chaperonin family.</text>
</comment>
<keyword evidence="2 3" id="KW-0143">Chaperone</keyword>
<dbReference type="PANTHER" id="PTHR10772:SF63">
    <property type="entry name" value="20 KDA CHAPERONIN, CHLOROPLASTIC"/>
    <property type="match status" value="1"/>
</dbReference>
<dbReference type="PANTHER" id="PTHR10772">
    <property type="entry name" value="10 KDA HEAT SHOCK PROTEIN"/>
    <property type="match status" value="1"/>
</dbReference>
<keyword evidence="3" id="KW-0963">Cytoplasm</keyword>
<keyword evidence="6" id="KW-1185">Reference proteome</keyword>
<comment type="subunit">
    <text evidence="3">Heptamer of 7 subunits arranged in a ring. Interacts with the chaperonin GroEL.</text>
</comment>
<dbReference type="FunFam" id="2.30.33.40:FF:000001">
    <property type="entry name" value="10 kDa chaperonin"/>
    <property type="match status" value="1"/>
</dbReference>
<dbReference type="InterPro" id="IPR037124">
    <property type="entry name" value="Chaperonin_GroES_sf"/>
</dbReference>
<evidence type="ECO:0000313" key="6">
    <source>
        <dbReference type="Proteomes" id="UP001289135"/>
    </source>
</evidence>
<dbReference type="NCBIfam" id="NF001533">
    <property type="entry name" value="PRK00364.2-4"/>
    <property type="match status" value="1"/>
</dbReference>